<organism evidence="1">
    <name type="scientific">Ophidiomyces ophidiicola</name>
    <dbReference type="NCBI Taxonomy" id="1387563"/>
    <lineage>
        <taxon>Eukaryota</taxon>
        <taxon>Fungi</taxon>
        <taxon>Dikarya</taxon>
        <taxon>Ascomycota</taxon>
        <taxon>Pezizomycotina</taxon>
        <taxon>Eurotiomycetes</taxon>
        <taxon>Eurotiomycetidae</taxon>
        <taxon>Onygenales</taxon>
        <taxon>Onygenaceae</taxon>
        <taxon>Ophidiomyces</taxon>
    </lineage>
</organism>
<accession>A0ACB8UXB8</accession>
<comment type="caution">
    <text evidence="1">The sequence shown here is derived from an EMBL/GenBank/DDBJ whole genome shotgun (WGS) entry which is preliminary data.</text>
</comment>
<gene>
    <name evidence="1" type="ORF">LOY88_003457</name>
</gene>
<reference evidence="1" key="1">
    <citation type="journal article" date="2022" name="bioRxiv">
        <title>Population genetic analysis of Ophidiomyces ophidiicola, the causative agent of snake fungal disease, indicates recent introductions to the USA.</title>
        <authorList>
            <person name="Ladner J.T."/>
            <person name="Palmer J.M."/>
            <person name="Ettinger C.L."/>
            <person name="Stajich J.E."/>
            <person name="Farrell T.M."/>
            <person name="Glorioso B.M."/>
            <person name="Lawson B."/>
            <person name="Price S.J."/>
            <person name="Stengle A.G."/>
            <person name="Grear D.A."/>
            <person name="Lorch J.M."/>
        </authorList>
    </citation>
    <scope>NUCLEOTIDE SEQUENCE</scope>
    <source>
        <strain evidence="1">NWHC 24266-5</strain>
    </source>
</reference>
<proteinExistence type="predicted"/>
<dbReference type="EMBL" id="JALBCA010000045">
    <property type="protein sequence ID" value="KAI2386736.1"/>
    <property type="molecule type" value="Genomic_DNA"/>
</dbReference>
<protein>
    <submittedName>
        <fullName evidence="1">Uncharacterized protein</fullName>
    </submittedName>
</protein>
<sequence length="619" mass="68735">MDVFYMYTYGKGAWLSLQALPLIASPKMIVAILLDKPREPSELEIYFARSFGFALITLAILSIVLTGTIPLTSSYSISADESDPKAPYAVPTLLVTSIFHAIAAFYAYTFVVWGGGVAFMIAIAAYGGLSAIACIGMSVNFDLEEREGAPIEMLPAEILDQIMSYLVVDIPPDGCTPRNTDLVSCLLTSRALHSATLSVLYRTITIHHSNIFAKALTQIRQYPYLGTFVRRLDFSPFTSIWSGRSQWMISQIQNLTSTTLLACLDLLPILQELLLQEHVENDLNADVLKKVMSGMPSLRAVDFCGCSSYTFSSGFVEAVTEDPDFPTQLPNLRRVSLHKCASLPDAAFRSLFPRLVNLTHLDVADTQITNSTLLLIPESARITHLNLSLCTRLRGAGVVAFLNSHPAVTDTLVYLNLMSDVSTHGLLEEEDVVNLLPHLTPTLRSLNLGGARITSAHMPMLLQLSKHLEELGLDSAKITINDINSFFIRQPASSRNESNSEWVHPKLRYLDLTRNPHITTATLLNTRLCVLATEQSFPLHVIELTERVVSPLRGRPSSNGWTVSKPGRRTWYVRQPPLGLPRPSTRRWWKLGVTWWGMRKIPVCDGTVSGLHAYYSFNQ</sequence>
<evidence type="ECO:0000313" key="1">
    <source>
        <dbReference type="EMBL" id="KAI2386736.1"/>
    </source>
</evidence>
<name>A0ACB8UXB8_9EURO</name>